<name>A0A0C6G2J4_9HYPH</name>
<dbReference type="EMBL" id="AP014707">
    <property type="protein sequence ID" value="BAQ50350.1"/>
    <property type="molecule type" value="Genomic_DNA"/>
</dbReference>
<evidence type="ECO:0000313" key="2">
    <source>
        <dbReference type="EMBL" id="BAQ50350.1"/>
    </source>
</evidence>
<dbReference type="Proteomes" id="UP000061432">
    <property type="component" value="Plasmid pMaq22A_3p"/>
</dbReference>
<dbReference type="RefSeq" id="WP_060851392.1">
    <property type="nucleotide sequence ID" value="NZ_AP014707.1"/>
</dbReference>
<proteinExistence type="predicted"/>
<geneLocation type="plasmid" evidence="3">
    <name>pMaq22A_3p DNA</name>
</geneLocation>
<sequence length="151" mass="16839">MPDRQLTDLLPYYVRGPQPGPQPGLEPWPVPTTKAERRAATHRMPKCRCGNVAGSGQALCGRCRAEEEERSTFKTGVAWIFDFMCSLPAGFAVTDDEREQAYQAYEVGDDPRETAVRIAEAREVEPADEEVGRDEILEAALHAHQHGDEEE</sequence>
<dbReference type="OrthoDB" id="9808993at2"/>
<accession>A0A0C6G2J4</accession>
<reference evidence="3" key="2">
    <citation type="submission" date="2015-01" db="EMBL/GenBank/DDBJ databases">
        <title>Complete genome sequence of Methylobacterium aquaticum strain 22A.</title>
        <authorList>
            <person name="Tani A."/>
            <person name="Ogura Y."/>
            <person name="Hayashi T."/>
        </authorList>
    </citation>
    <scope>NUCLEOTIDE SEQUENCE [LARGE SCALE GENOMIC DNA]</scope>
    <source>
        <strain evidence="3">MA-22A</strain>
        <plasmid evidence="3">Plasmid pMaq22A_3p DNA</plasmid>
    </source>
</reference>
<evidence type="ECO:0000313" key="3">
    <source>
        <dbReference type="Proteomes" id="UP000061432"/>
    </source>
</evidence>
<organism evidence="2 3">
    <name type="scientific">Methylobacterium aquaticum</name>
    <dbReference type="NCBI Taxonomy" id="270351"/>
    <lineage>
        <taxon>Bacteria</taxon>
        <taxon>Pseudomonadati</taxon>
        <taxon>Pseudomonadota</taxon>
        <taxon>Alphaproteobacteria</taxon>
        <taxon>Hyphomicrobiales</taxon>
        <taxon>Methylobacteriaceae</taxon>
        <taxon>Methylobacterium</taxon>
    </lineage>
</organism>
<dbReference type="AlphaFoldDB" id="A0A0C6G2J4"/>
<feature type="region of interest" description="Disordered" evidence="1">
    <location>
        <begin position="123"/>
        <end position="151"/>
    </location>
</feature>
<dbReference type="PATRIC" id="fig|270351.10.peg.7535"/>
<dbReference type="KEGG" id="maqu:Maq22A_3p50510"/>
<evidence type="ECO:0000256" key="1">
    <source>
        <dbReference type="SAM" id="MobiDB-lite"/>
    </source>
</evidence>
<protein>
    <submittedName>
        <fullName evidence="2">Uncharacterized protein</fullName>
    </submittedName>
</protein>
<keyword evidence="2" id="KW-0614">Plasmid</keyword>
<gene>
    <name evidence="2" type="ORF">Maq22A_3p50510</name>
</gene>
<reference evidence="2 3" key="1">
    <citation type="journal article" date="2015" name="Genome Announc.">
        <title>Complete Genome Sequence of Methylobacterium aquaticum Strain 22A, Isolated from Racomitrium japonicum Moss.</title>
        <authorList>
            <person name="Tani A."/>
            <person name="Ogura Y."/>
            <person name="Hayashi T."/>
            <person name="Kimbara K."/>
        </authorList>
    </citation>
    <scope>NUCLEOTIDE SEQUENCE [LARGE SCALE GENOMIC DNA]</scope>
    <source>
        <strain evidence="2 3">MA-22A</strain>
        <plasmid evidence="3">Plasmid pMaq22A_3p DNA</plasmid>
    </source>
</reference>